<reference evidence="4" key="1">
    <citation type="journal article" date="2014" name="Int. J. Syst. Evol. Microbiol.">
        <title>Complete genome sequence of Corynebacterium casei LMG S-19264T (=DSM 44701T), isolated from a smear-ripened cheese.</title>
        <authorList>
            <consortium name="US DOE Joint Genome Institute (JGI-PGF)"/>
            <person name="Walter F."/>
            <person name="Albersmeier A."/>
            <person name="Kalinowski J."/>
            <person name="Ruckert C."/>
        </authorList>
    </citation>
    <scope>NUCLEOTIDE SEQUENCE</scope>
    <source>
        <strain evidence="4">CGMCC 1.12726</strain>
    </source>
</reference>
<dbReference type="InterPro" id="IPR053145">
    <property type="entry name" value="AB_hydrolase_Est10"/>
</dbReference>
<dbReference type="Proteomes" id="UP000632858">
    <property type="component" value="Unassembled WGS sequence"/>
</dbReference>
<dbReference type="Gene3D" id="3.10.450.590">
    <property type="match status" value="1"/>
</dbReference>
<dbReference type="Gene3D" id="3.40.50.1820">
    <property type="entry name" value="alpha/beta hydrolase"/>
    <property type="match status" value="1"/>
</dbReference>
<sequence>MKHAPTVLPLLLAMVLPCTMAAAGNTPGTGATASANTESAPAIGIADRFLVLLDAGDHAGAHALFDDSLGKSLSSVQLGDVWNALPRQFGALRSRGAARLTAQNGQNLVFYRHQFANAALDALVAVDARGRISGFRILPAAAQTPPTPLPVADSAFSERMLQIGDDATGLPATLTLPAGDGPFPAVVLVHGSGPHDRDESIGPNKPFSDLAHGLARDGIAVLRYEKRTKARPQDFAGGHFTLREETVDDAVAALALLRRTPGIDAARVFVLGHSLGGYAAPMIARQAGNVRGLVLLAANARDLHDIVPEQVEYLAELDDAVTEPELQAIAAMRAQRDEIEAMRGGGPAPAKPMLGLPETYWRGLLAYDPVAEAKALKLPMLLVQGERDYQVTVAGDLARWQKGLSGRADVRIRRYPALNHLLMPGQGRGNPQEYLKPAQVDAAVIADIAAWIKAH</sequence>
<dbReference type="PANTHER" id="PTHR43265">
    <property type="entry name" value="ESTERASE ESTD"/>
    <property type="match status" value="1"/>
</dbReference>
<accession>A0A917CBZ4</accession>
<protein>
    <recommendedName>
        <fullName evidence="6">Alpha/beta fold hydrolase</fullName>
    </recommendedName>
</protein>
<dbReference type="GO" id="GO:0052689">
    <property type="term" value="F:carboxylic ester hydrolase activity"/>
    <property type="evidence" value="ECO:0007669"/>
    <property type="project" value="TreeGrafter"/>
</dbReference>
<dbReference type="RefSeq" id="WP_188446889.1">
    <property type="nucleotide sequence ID" value="NZ_BMFO01000001.1"/>
</dbReference>
<comment type="caution">
    <text evidence="4">The sequence shown here is derived from an EMBL/GenBank/DDBJ whole genome shotgun (WGS) entry which is preliminary data.</text>
</comment>
<dbReference type="InterPro" id="IPR024981">
    <property type="entry name" value="DUF3887"/>
</dbReference>
<keyword evidence="1" id="KW-0732">Signal</keyword>
<dbReference type="InterPro" id="IPR000073">
    <property type="entry name" value="AB_hydrolase_1"/>
</dbReference>
<dbReference type="InterPro" id="IPR029058">
    <property type="entry name" value="AB_hydrolase_fold"/>
</dbReference>
<feature type="signal peptide" evidence="1">
    <location>
        <begin position="1"/>
        <end position="21"/>
    </location>
</feature>
<evidence type="ECO:0000259" key="3">
    <source>
        <dbReference type="Pfam" id="PF13026"/>
    </source>
</evidence>
<feature type="domain" description="DUF3887" evidence="3">
    <location>
        <begin position="46"/>
        <end position="135"/>
    </location>
</feature>
<feature type="chain" id="PRO_5037253111" description="Alpha/beta fold hydrolase" evidence="1">
    <location>
        <begin position="22"/>
        <end position="455"/>
    </location>
</feature>
<evidence type="ECO:0000313" key="4">
    <source>
        <dbReference type="EMBL" id="GGF83779.1"/>
    </source>
</evidence>
<dbReference type="AlphaFoldDB" id="A0A917CBZ4"/>
<organism evidence="4 5">
    <name type="scientific">Arenimonas maotaiensis</name>
    <dbReference type="NCBI Taxonomy" id="1446479"/>
    <lineage>
        <taxon>Bacteria</taxon>
        <taxon>Pseudomonadati</taxon>
        <taxon>Pseudomonadota</taxon>
        <taxon>Gammaproteobacteria</taxon>
        <taxon>Lysobacterales</taxon>
        <taxon>Lysobacteraceae</taxon>
        <taxon>Arenimonas</taxon>
    </lineage>
</organism>
<dbReference type="Pfam" id="PF12697">
    <property type="entry name" value="Abhydrolase_6"/>
    <property type="match status" value="1"/>
</dbReference>
<name>A0A917CBZ4_9GAMM</name>
<proteinExistence type="predicted"/>
<evidence type="ECO:0000256" key="1">
    <source>
        <dbReference type="SAM" id="SignalP"/>
    </source>
</evidence>
<dbReference type="EMBL" id="BMFO01000001">
    <property type="protein sequence ID" value="GGF83779.1"/>
    <property type="molecule type" value="Genomic_DNA"/>
</dbReference>
<evidence type="ECO:0000313" key="5">
    <source>
        <dbReference type="Proteomes" id="UP000632858"/>
    </source>
</evidence>
<feature type="domain" description="AB hydrolase-1" evidence="2">
    <location>
        <begin position="186"/>
        <end position="423"/>
    </location>
</feature>
<dbReference type="PANTHER" id="PTHR43265:SF1">
    <property type="entry name" value="ESTERASE ESTD"/>
    <property type="match status" value="1"/>
</dbReference>
<evidence type="ECO:0000259" key="2">
    <source>
        <dbReference type="Pfam" id="PF12697"/>
    </source>
</evidence>
<dbReference type="Pfam" id="PF13026">
    <property type="entry name" value="DUF3887"/>
    <property type="match status" value="1"/>
</dbReference>
<gene>
    <name evidence="4" type="ORF">GCM10010960_02340</name>
</gene>
<reference evidence="4" key="2">
    <citation type="submission" date="2020-09" db="EMBL/GenBank/DDBJ databases">
        <authorList>
            <person name="Sun Q."/>
            <person name="Zhou Y."/>
        </authorList>
    </citation>
    <scope>NUCLEOTIDE SEQUENCE</scope>
    <source>
        <strain evidence="4">CGMCC 1.12726</strain>
    </source>
</reference>
<dbReference type="SUPFAM" id="SSF53474">
    <property type="entry name" value="alpha/beta-Hydrolases"/>
    <property type="match status" value="1"/>
</dbReference>
<keyword evidence="5" id="KW-1185">Reference proteome</keyword>
<evidence type="ECO:0008006" key="6">
    <source>
        <dbReference type="Google" id="ProtNLM"/>
    </source>
</evidence>